<sequence length="176" mass="19948">MKKLLFFILTLFVVTNVKIMADCSLVSKINEDILGGSVLSAVNSINLKGDIYCDKEGYYMVYYLQNNNYLQVGLEYKVNSLESSVPIGSFISDADKIYGKIKEDLKGRDIIFRMYLRTNKNIYQHGSISINKKGKETHYSNVNNKGTSATGAPFGARRIKYSFAAPNWDYTDDIIY</sequence>
<evidence type="ECO:0000313" key="2">
    <source>
        <dbReference type="Proteomes" id="UP000000845"/>
    </source>
</evidence>
<dbReference type="RefSeq" id="WP_012859980.1">
    <property type="nucleotide sequence ID" value="NC_013517.1"/>
</dbReference>
<dbReference type="Proteomes" id="UP000000845">
    <property type="component" value="Chromosome"/>
</dbReference>
<reference evidence="1 2" key="2">
    <citation type="journal article" date="2010" name="Stand. Genomic Sci.">
        <title>Complete genome sequence of Sebaldella termitidis type strain (NCTC 11300).</title>
        <authorList>
            <person name="Harmon-Smith M."/>
            <person name="Celia L."/>
            <person name="Chertkov O."/>
            <person name="Lapidus A."/>
            <person name="Copeland A."/>
            <person name="Glavina Del Rio T."/>
            <person name="Nolan M."/>
            <person name="Lucas S."/>
            <person name="Tice H."/>
            <person name="Cheng J.F."/>
            <person name="Han C."/>
            <person name="Detter J.C."/>
            <person name="Bruce D."/>
            <person name="Goodwin L."/>
            <person name="Pitluck S."/>
            <person name="Pati A."/>
            <person name="Liolios K."/>
            <person name="Ivanova N."/>
            <person name="Mavromatis K."/>
            <person name="Mikhailova N."/>
            <person name="Chen A."/>
            <person name="Palaniappan K."/>
            <person name="Land M."/>
            <person name="Hauser L."/>
            <person name="Chang Y.J."/>
            <person name="Jeffries C.D."/>
            <person name="Brettin T."/>
            <person name="Goker M."/>
            <person name="Beck B."/>
            <person name="Bristow J."/>
            <person name="Eisen J.A."/>
            <person name="Markowitz V."/>
            <person name="Hugenholtz P."/>
            <person name="Kyrpides N.C."/>
            <person name="Klenk H.P."/>
            <person name="Chen F."/>
        </authorList>
    </citation>
    <scope>NUCLEOTIDE SEQUENCE [LARGE SCALE GENOMIC DNA]</scope>
    <source>
        <strain evidence="2">ATCC 33386 / NCTC 11300</strain>
    </source>
</reference>
<dbReference type="HOGENOM" id="CLU_1524108_0_0_0"/>
<dbReference type="STRING" id="526218.Sterm_0507"/>
<protein>
    <submittedName>
        <fullName evidence="1">Uncharacterized protein</fullName>
    </submittedName>
</protein>
<proteinExistence type="predicted"/>
<gene>
    <name evidence="1" type="ordered locus">Sterm_0507</name>
</gene>
<reference evidence="2" key="1">
    <citation type="submission" date="2009-09" db="EMBL/GenBank/DDBJ databases">
        <title>The complete chromosome of Sebaldella termitidis ATCC 33386.</title>
        <authorList>
            <consortium name="US DOE Joint Genome Institute (JGI-PGF)"/>
            <person name="Lucas S."/>
            <person name="Copeland A."/>
            <person name="Lapidus A."/>
            <person name="Glavina del Rio T."/>
            <person name="Dalin E."/>
            <person name="Tice H."/>
            <person name="Bruce D."/>
            <person name="Goodwin L."/>
            <person name="Pitluck S."/>
            <person name="Kyrpides N."/>
            <person name="Mavromatis K."/>
            <person name="Ivanova N."/>
            <person name="Mikhailova N."/>
            <person name="Sims D."/>
            <person name="Meincke L."/>
            <person name="Brettin T."/>
            <person name="Detter J.C."/>
            <person name="Han C."/>
            <person name="Larimer F."/>
            <person name="Land M."/>
            <person name="Hauser L."/>
            <person name="Markowitz V."/>
            <person name="Cheng J.F."/>
            <person name="Hugenholtz P."/>
            <person name="Woyke T."/>
            <person name="Wu D."/>
            <person name="Eisen J.A."/>
        </authorList>
    </citation>
    <scope>NUCLEOTIDE SEQUENCE [LARGE SCALE GENOMIC DNA]</scope>
    <source>
        <strain evidence="2">ATCC 33386 / NCTC 11300</strain>
    </source>
</reference>
<dbReference type="AlphaFoldDB" id="D1AN06"/>
<dbReference type="KEGG" id="str:Sterm_0507"/>
<dbReference type="EMBL" id="CP001739">
    <property type="protein sequence ID" value="ACZ07382.1"/>
    <property type="molecule type" value="Genomic_DNA"/>
</dbReference>
<name>D1AN06_SEBTE</name>
<keyword evidence="2" id="KW-1185">Reference proteome</keyword>
<organism evidence="1 2">
    <name type="scientific">Sebaldella termitidis (strain ATCC 33386 / NCTC 11300)</name>
    <dbReference type="NCBI Taxonomy" id="526218"/>
    <lineage>
        <taxon>Bacteria</taxon>
        <taxon>Fusobacteriati</taxon>
        <taxon>Fusobacteriota</taxon>
        <taxon>Fusobacteriia</taxon>
        <taxon>Fusobacteriales</taxon>
        <taxon>Leptotrichiaceae</taxon>
        <taxon>Sebaldella</taxon>
    </lineage>
</organism>
<evidence type="ECO:0000313" key="1">
    <source>
        <dbReference type="EMBL" id="ACZ07382.1"/>
    </source>
</evidence>
<accession>D1AN06</accession>